<dbReference type="Proteomes" id="UP000033428">
    <property type="component" value="Unassembled WGS sequence"/>
</dbReference>
<comment type="caution">
    <text evidence="3">The sequence shown here is derived from an EMBL/GenBank/DDBJ whole genome shotgun (WGS) entry which is preliminary data.</text>
</comment>
<keyword evidence="1" id="KW-1133">Transmembrane helix</keyword>
<protein>
    <submittedName>
        <fullName evidence="3">Membrane protein</fullName>
    </submittedName>
</protein>
<feature type="chain" id="PRO_5002437064" evidence="2">
    <location>
        <begin position="32"/>
        <end position="227"/>
    </location>
</feature>
<dbReference type="AlphaFoldDB" id="A0A0F0CMH2"/>
<keyword evidence="2" id="KW-0732">Signal</keyword>
<evidence type="ECO:0000256" key="1">
    <source>
        <dbReference type="SAM" id="Phobius"/>
    </source>
</evidence>
<keyword evidence="4" id="KW-1185">Reference proteome</keyword>
<evidence type="ECO:0000313" key="3">
    <source>
        <dbReference type="EMBL" id="KJJ84548.1"/>
    </source>
</evidence>
<dbReference type="EMBL" id="JYNY01000332">
    <property type="protein sequence ID" value="KJJ84548.1"/>
    <property type="molecule type" value="Genomic_DNA"/>
</dbReference>
<gene>
    <name evidence="3" type="ORF">OMAG_001553</name>
</gene>
<evidence type="ECO:0000256" key="2">
    <source>
        <dbReference type="SAM" id="SignalP"/>
    </source>
</evidence>
<feature type="signal peptide" evidence="2">
    <location>
        <begin position="1"/>
        <end position="31"/>
    </location>
</feature>
<organism evidence="3 4">
    <name type="scientific">Candidatus Omnitrophus magneticus</name>
    <dbReference type="NCBI Taxonomy" id="1609969"/>
    <lineage>
        <taxon>Bacteria</taxon>
        <taxon>Pseudomonadati</taxon>
        <taxon>Candidatus Omnitrophota</taxon>
        <taxon>Candidatus Omnitrophus</taxon>
    </lineage>
</organism>
<name>A0A0F0CMH2_9BACT</name>
<evidence type="ECO:0000313" key="4">
    <source>
        <dbReference type="Proteomes" id="UP000033428"/>
    </source>
</evidence>
<reference evidence="3 4" key="1">
    <citation type="submission" date="2015-02" db="EMBL/GenBank/DDBJ databases">
        <title>Single-cell genomics of uncultivated deep-branching MTB reveals a conserved set of magnetosome genes.</title>
        <authorList>
            <person name="Kolinko S."/>
            <person name="Richter M."/>
            <person name="Glockner F.O."/>
            <person name="Brachmann A."/>
            <person name="Schuler D."/>
        </authorList>
    </citation>
    <scope>NUCLEOTIDE SEQUENCE [LARGE SCALE GENOMIC DNA]</scope>
    <source>
        <strain evidence="3">SKK-01</strain>
    </source>
</reference>
<sequence>MNIVKNLTKTLLLMISLSMLFISIASIQANAEIYDLTRRDNPPNSTNPNWYVVDLYSLGVYVATFSCVNTSDWKGLNHSQAITFVNNLNTSSWDNKTWLFSTSDAVLNYLWETFNNDPGYFFGVTGFDPTLTSGAIQEIWGWNSDATVPPDPEGFYSASLEWWTDTNDTFSYDNPSNGNNTNVNRSIWVYSLEGSPVPELPLMNIFLILGTLLGWGFIYQTVNVRKV</sequence>
<feature type="transmembrane region" description="Helical" evidence="1">
    <location>
        <begin position="200"/>
        <end position="219"/>
    </location>
</feature>
<proteinExistence type="predicted"/>
<keyword evidence="1" id="KW-0472">Membrane</keyword>
<accession>A0A0F0CMH2</accession>
<keyword evidence="1" id="KW-0812">Transmembrane</keyword>